<dbReference type="PROSITE" id="PS50943">
    <property type="entry name" value="HTH_CROC1"/>
    <property type="match status" value="1"/>
</dbReference>
<dbReference type="InterPro" id="IPR010982">
    <property type="entry name" value="Lambda_DNA-bd_dom_sf"/>
</dbReference>
<dbReference type="Pfam" id="PF13560">
    <property type="entry name" value="HTH_31"/>
    <property type="match status" value="1"/>
</dbReference>
<keyword evidence="3" id="KW-1185">Reference proteome</keyword>
<feature type="domain" description="HTH cro/C1-type" evidence="1">
    <location>
        <begin position="11"/>
        <end position="65"/>
    </location>
</feature>
<dbReference type="SMART" id="SM00530">
    <property type="entry name" value="HTH_XRE"/>
    <property type="match status" value="1"/>
</dbReference>
<dbReference type="EMBL" id="BOMG01000003">
    <property type="protein sequence ID" value="GID51657.1"/>
    <property type="molecule type" value="Genomic_DNA"/>
</dbReference>
<sequence length="275" mass="30985">MSKRLRLGSELRKLRESRGWSVTHVGGLMGWSHTKVSRLETGKVRADVGEVMDLLDIYDVTGPAFDRLVALGRQANARGWWRAYAGMPDRQMGFAEMEAGVLGIREYAMVFIPGLLQHPDYIRQRFSDRDAFKDFDLTAAIQGRVERQKILASGIEYEVVLDEAAIRRRTASPGVMANQVRHLIDMAGRENLTVRVLRLDAAVECLSVALNSFALYRFDDPVQDDMAFVETETSDLWLGDPEDLARYSVVYERLRAAAETPEATLEFLSALVDRA</sequence>
<dbReference type="Proteomes" id="UP000612282">
    <property type="component" value="Unassembled WGS sequence"/>
</dbReference>
<reference evidence="2 3" key="1">
    <citation type="submission" date="2021-01" db="EMBL/GenBank/DDBJ databases">
        <title>Whole genome shotgun sequence of Actinoplanes couchii NBRC 106145.</title>
        <authorList>
            <person name="Komaki H."/>
            <person name="Tamura T."/>
        </authorList>
    </citation>
    <scope>NUCLEOTIDE SEQUENCE [LARGE SCALE GENOMIC DNA]</scope>
    <source>
        <strain evidence="2 3">NBRC 106145</strain>
    </source>
</reference>
<dbReference type="Gene3D" id="1.10.260.40">
    <property type="entry name" value="lambda repressor-like DNA-binding domains"/>
    <property type="match status" value="1"/>
</dbReference>
<organism evidence="2 3">
    <name type="scientific">Actinoplanes couchii</name>
    <dbReference type="NCBI Taxonomy" id="403638"/>
    <lineage>
        <taxon>Bacteria</taxon>
        <taxon>Bacillati</taxon>
        <taxon>Actinomycetota</taxon>
        <taxon>Actinomycetes</taxon>
        <taxon>Micromonosporales</taxon>
        <taxon>Micromonosporaceae</taxon>
        <taxon>Actinoplanes</taxon>
    </lineage>
</organism>
<proteinExistence type="predicted"/>
<dbReference type="RefSeq" id="WP_203792383.1">
    <property type="nucleotide sequence ID" value="NZ_BOMG01000003.1"/>
</dbReference>
<dbReference type="InterPro" id="IPR001387">
    <property type="entry name" value="Cro/C1-type_HTH"/>
</dbReference>
<comment type="caution">
    <text evidence="2">The sequence shown here is derived from an EMBL/GenBank/DDBJ whole genome shotgun (WGS) entry which is preliminary data.</text>
</comment>
<accession>A0ABQ3WZG5</accession>
<dbReference type="CDD" id="cd00093">
    <property type="entry name" value="HTH_XRE"/>
    <property type="match status" value="1"/>
</dbReference>
<dbReference type="SUPFAM" id="SSF47413">
    <property type="entry name" value="lambda repressor-like DNA-binding domains"/>
    <property type="match status" value="1"/>
</dbReference>
<protein>
    <submittedName>
        <fullName evidence="2">Transcriptional regulator</fullName>
    </submittedName>
</protein>
<evidence type="ECO:0000259" key="1">
    <source>
        <dbReference type="PROSITE" id="PS50943"/>
    </source>
</evidence>
<evidence type="ECO:0000313" key="2">
    <source>
        <dbReference type="EMBL" id="GID51657.1"/>
    </source>
</evidence>
<name>A0ABQ3WZG5_9ACTN</name>
<dbReference type="InterPro" id="IPR043917">
    <property type="entry name" value="DUF5753"/>
</dbReference>
<evidence type="ECO:0000313" key="3">
    <source>
        <dbReference type="Proteomes" id="UP000612282"/>
    </source>
</evidence>
<gene>
    <name evidence="2" type="ORF">Aco03nite_000610</name>
</gene>
<dbReference type="Pfam" id="PF19054">
    <property type="entry name" value="DUF5753"/>
    <property type="match status" value="1"/>
</dbReference>